<keyword evidence="2" id="KW-0560">Oxidoreductase</keyword>
<organism evidence="6 7">
    <name type="scientific">Streptomyces alboflavus</name>
    <dbReference type="NCBI Taxonomy" id="67267"/>
    <lineage>
        <taxon>Bacteria</taxon>
        <taxon>Bacillati</taxon>
        <taxon>Actinomycetota</taxon>
        <taxon>Actinomycetes</taxon>
        <taxon>Kitasatosporales</taxon>
        <taxon>Streptomycetaceae</taxon>
        <taxon>Streptomyces</taxon>
    </lineage>
</organism>
<gene>
    <name evidence="6" type="ORF">SMD44_06017</name>
</gene>
<dbReference type="PANTHER" id="PTHR43580:SF2">
    <property type="entry name" value="CYTOKINE-LIKE NUCLEAR FACTOR N-PAC"/>
    <property type="match status" value="1"/>
</dbReference>
<dbReference type="InterPro" id="IPR015815">
    <property type="entry name" value="HIBADH-related"/>
</dbReference>
<dbReference type="GO" id="GO:0000785">
    <property type="term" value="C:chromatin"/>
    <property type="evidence" value="ECO:0007669"/>
    <property type="project" value="TreeGrafter"/>
</dbReference>
<feature type="region of interest" description="Disordered" evidence="3">
    <location>
        <begin position="1"/>
        <end position="22"/>
    </location>
</feature>
<dbReference type="Pfam" id="PF03446">
    <property type="entry name" value="NAD_binding_2"/>
    <property type="match status" value="1"/>
</dbReference>
<dbReference type="AlphaFoldDB" id="A0A1Z1WJC0"/>
<sequence>MPDETNSTSSADSTTAADPTVAPTPVTVLGLGAMGQAIAGAFLKAGHPTTVWNRSAGKGEDLVARGATRAATAADAVRAGELVVVCVVDYDASQAILEPLAADLSGRVLVNVTSDSPERARAAAKWAAGHGIAYLDGAVMIPTVMVGTPEALLFYSGDEAAYKKHEALLKSLGGQSAYVGADHGLAAVYDLSMLDFFWTSMAGLVHGYALAAKDGVPASALAPFLQSHISLLAVLVGETAKDVDAGVYPGEEGNLAMELEGVEHILHAAELRGLDVSVLRGVRDVAKRAVDLGHGADSWTATVEGVRNPGA</sequence>
<comment type="similarity">
    <text evidence="1">Belongs to the HIBADH-related family.</text>
</comment>
<dbReference type="KEGG" id="salf:SMD44_06017"/>
<evidence type="ECO:0000259" key="4">
    <source>
        <dbReference type="Pfam" id="PF03446"/>
    </source>
</evidence>
<feature type="domain" description="6-phosphogluconate dehydrogenase NADP-binding" evidence="4">
    <location>
        <begin position="26"/>
        <end position="180"/>
    </location>
</feature>
<dbReference type="Gene3D" id="1.10.1040.10">
    <property type="entry name" value="N-(1-d-carboxylethyl)-l-norvaline Dehydrogenase, domain 2"/>
    <property type="match status" value="1"/>
</dbReference>
<dbReference type="SUPFAM" id="SSF51735">
    <property type="entry name" value="NAD(P)-binding Rossmann-fold domains"/>
    <property type="match status" value="1"/>
</dbReference>
<dbReference type="STRING" id="67267.GCA_000716675_06146"/>
<feature type="domain" description="NADPH-dependent reductive aminase-like C-terminal" evidence="5">
    <location>
        <begin position="182"/>
        <end position="307"/>
    </location>
</feature>
<dbReference type="GO" id="GO:0003677">
    <property type="term" value="F:DNA binding"/>
    <property type="evidence" value="ECO:0007669"/>
    <property type="project" value="TreeGrafter"/>
</dbReference>
<evidence type="ECO:0000259" key="5">
    <source>
        <dbReference type="Pfam" id="PF21761"/>
    </source>
</evidence>
<dbReference type="GO" id="GO:0016491">
    <property type="term" value="F:oxidoreductase activity"/>
    <property type="evidence" value="ECO:0007669"/>
    <property type="project" value="UniProtKB-KW"/>
</dbReference>
<dbReference type="OrthoDB" id="4029976at2"/>
<evidence type="ECO:0000313" key="6">
    <source>
        <dbReference type="EMBL" id="ARX86545.1"/>
    </source>
</evidence>
<dbReference type="GO" id="GO:0050661">
    <property type="term" value="F:NADP binding"/>
    <property type="evidence" value="ECO:0007669"/>
    <property type="project" value="InterPro"/>
</dbReference>
<evidence type="ECO:0000256" key="1">
    <source>
        <dbReference type="ARBA" id="ARBA00009080"/>
    </source>
</evidence>
<dbReference type="GO" id="GO:0031491">
    <property type="term" value="F:nucleosome binding"/>
    <property type="evidence" value="ECO:0007669"/>
    <property type="project" value="TreeGrafter"/>
</dbReference>
<dbReference type="InterPro" id="IPR048666">
    <property type="entry name" value="RedAm-like_C"/>
</dbReference>
<dbReference type="eggNOG" id="COG2084">
    <property type="taxonomic scope" value="Bacteria"/>
</dbReference>
<keyword evidence="7" id="KW-1185">Reference proteome</keyword>
<dbReference type="Pfam" id="PF21761">
    <property type="entry name" value="RedAm-like_C"/>
    <property type="match status" value="1"/>
</dbReference>
<evidence type="ECO:0000313" key="7">
    <source>
        <dbReference type="Proteomes" id="UP000195880"/>
    </source>
</evidence>
<dbReference type="EMBL" id="CP021748">
    <property type="protein sequence ID" value="ARX86545.1"/>
    <property type="molecule type" value="Genomic_DNA"/>
</dbReference>
<name>A0A1Z1WJC0_9ACTN</name>
<evidence type="ECO:0000256" key="2">
    <source>
        <dbReference type="ARBA" id="ARBA00023002"/>
    </source>
</evidence>
<dbReference type="PANTHER" id="PTHR43580">
    <property type="entry name" value="OXIDOREDUCTASE GLYR1-RELATED"/>
    <property type="match status" value="1"/>
</dbReference>
<dbReference type="Gene3D" id="3.40.50.720">
    <property type="entry name" value="NAD(P)-binding Rossmann-like Domain"/>
    <property type="match status" value="1"/>
</dbReference>
<dbReference type="InterPro" id="IPR036291">
    <property type="entry name" value="NAD(P)-bd_dom_sf"/>
</dbReference>
<accession>A0A1Z1WJC0</accession>
<dbReference type="RefSeq" id="WP_087885906.1">
    <property type="nucleotide sequence ID" value="NZ_CP021748.1"/>
</dbReference>
<dbReference type="GO" id="GO:0140673">
    <property type="term" value="P:transcription elongation-coupled chromatin remodeling"/>
    <property type="evidence" value="ECO:0007669"/>
    <property type="project" value="TreeGrafter"/>
</dbReference>
<dbReference type="InterPro" id="IPR006115">
    <property type="entry name" value="6PGDH_NADP-bd"/>
</dbReference>
<dbReference type="InterPro" id="IPR051265">
    <property type="entry name" value="HIBADH-related_NP60_sf"/>
</dbReference>
<feature type="compositionally biased region" description="Low complexity" evidence="3">
    <location>
        <begin position="7"/>
        <end position="22"/>
    </location>
</feature>
<dbReference type="Proteomes" id="UP000195880">
    <property type="component" value="Chromosome"/>
</dbReference>
<proteinExistence type="inferred from homology"/>
<protein>
    <submittedName>
        <fullName evidence="6">Dehydrogenase</fullName>
    </submittedName>
</protein>
<dbReference type="InterPro" id="IPR013328">
    <property type="entry name" value="6PGD_dom2"/>
</dbReference>
<reference evidence="6 7" key="1">
    <citation type="submission" date="2017-05" db="EMBL/GenBank/DDBJ databases">
        <title>Streptomyces alboflavus Genome sequencing and assembly.</title>
        <authorList>
            <person name="Wang Y."/>
            <person name="Du B."/>
            <person name="Ding Y."/>
            <person name="Liu H."/>
            <person name="Hou Q."/>
            <person name="Liu K."/>
            <person name="Wang C."/>
            <person name="Yao L."/>
        </authorList>
    </citation>
    <scope>NUCLEOTIDE SEQUENCE [LARGE SCALE GENOMIC DNA]</scope>
    <source>
        <strain evidence="6 7">MDJK44</strain>
    </source>
</reference>
<dbReference type="PIRSF" id="PIRSF000103">
    <property type="entry name" value="HIBADH"/>
    <property type="match status" value="1"/>
</dbReference>
<evidence type="ECO:0000256" key="3">
    <source>
        <dbReference type="SAM" id="MobiDB-lite"/>
    </source>
</evidence>